<dbReference type="InterPro" id="IPR011043">
    <property type="entry name" value="Gal_Oxase/kelch_b-propeller"/>
</dbReference>
<dbReference type="Gene3D" id="2.130.10.80">
    <property type="entry name" value="Galactose oxidase/kelch, beta-propeller"/>
    <property type="match status" value="1"/>
</dbReference>
<dbReference type="InterPro" id="IPR014756">
    <property type="entry name" value="Ig_E-set"/>
</dbReference>
<reference evidence="2 3" key="1">
    <citation type="submission" date="2024-04" db="EMBL/GenBank/DDBJ databases">
        <title>Novel species of the genus Ideonella isolated from streams.</title>
        <authorList>
            <person name="Lu H."/>
        </authorList>
    </citation>
    <scope>NUCLEOTIDE SEQUENCE [LARGE SCALE GENOMIC DNA]</scope>
    <source>
        <strain evidence="2 3">LYT19W</strain>
    </source>
</reference>
<evidence type="ECO:0000313" key="2">
    <source>
        <dbReference type="EMBL" id="MEK8047752.1"/>
    </source>
</evidence>
<keyword evidence="3" id="KW-1185">Reference proteome</keyword>
<dbReference type="Proteomes" id="UP001379945">
    <property type="component" value="Unassembled WGS sequence"/>
</dbReference>
<evidence type="ECO:0000313" key="3">
    <source>
        <dbReference type="Proteomes" id="UP001379945"/>
    </source>
</evidence>
<dbReference type="SUPFAM" id="SSF81296">
    <property type="entry name" value="E set domains"/>
    <property type="match status" value="1"/>
</dbReference>
<dbReference type="InterPro" id="IPR013783">
    <property type="entry name" value="Ig-like_fold"/>
</dbReference>
<comment type="caution">
    <text evidence="2">The sequence shown here is derived from an EMBL/GenBank/DDBJ whole genome shotgun (WGS) entry which is preliminary data.</text>
</comment>
<dbReference type="InterPro" id="IPR037293">
    <property type="entry name" value="Gal_Oxidase_central_sf"/>
</dbReference>
<dbReference type="InterPro" id="IPR015202">
    <property type="entry name" value="GO-like_E_set"/>
</dbReference>
<sequence>MSAIDFSPLPVRKTLPAGGRQWASLGMSFRVSAGVCALMAVAVLPAITRAAVVGRPALPEDLLQSRPALVDRGLGAGVPLAWPGSQARRVGPAAWVSPAGSVNAAQQGVFGAPFYWPVIPMHTVLLPDGRVLAYGSTPEGEQGASLNYAVWDPRLGTGVESMTLLPNSTGTDIFCAGQTLLPVTGDVLVVGGDRQVAGVRNFANSDVNVFRRGTNTLERQTASMAWQRWYATVVSSAAGEQVVLGGRVDRLWEGNDVMAPTVDTFASTPEVWRSDTGWRSLTGATANWVWGSDDMSWYYPRAWAMPDGRIVSVAHAGGVFALWPSGVGKLRTLPVVLPAGDPSYPSVMFSPGKVLSVRLNRQAVVLDMSGTTPVVQATTSIDQDRQYGNATLLADGQVWVNGGSSTGNDLAGAAYLSSTWSPATGLWTAQAAATKARLYHATSMLLPDGSVLTAGGGGPGPVAQLNAEIFYPPYLYRADGSGQPATRPVVAKAPTVVRPSQTFNVTMGSTAAVSRVTLVRFGAVTHAFNADQRFQALTFSQSGSVLQVKAPANKNLAPPGFYLLFAFDQAGVPAIGKVLSLL</sequence>
<accession>A0ABU9CBB6</accession>
<dbReference type="RefSeq" id="WP_341400059.1">
    <property type="nucleotide sequence ID" value="NZ_JBBUTI010000011.1"/>
</dbReference>
<dbReference type="CDD" id="cd02851">
    <property type="entry name" value="E_set_GO_C"/>
    <property type="match status" value="1"/>
</dbReference>
<dbReference type="PANTHER" id="PTHR32208">
    <property type="entry name" value="SECRETED PROTEIN-RELATED"/>
    <property type="match status" value="1"/>
</dbReference>
<dbReference type="SUPFAM" id="SSF50965">
    <property type="entry name" value="Galactose oxidase, central domain"/>
    <property type="match status" value="1"/>
</dbReference>
<evidence type="ECO:0000259" key="1">
    <source>
        <dbReference type="Pfam" id="PF09118"/>
    </source>
</evidence>
<proteinExistence type="predicted"/>
<dbReference type="Gene3D" id="2.60.40.10">
    <property type="entry name" value="Immunoglobulins"/>
    <property type="match status" value="1"/>
</dbReference>
<dbReference type="EMBL" id="JBBUTI010000011">
    <property type="protein sequence ID" value="MEK8047752.1"/>
    <property type="molecule type" value="Genomic_DNA"/>
</dbReference>
<gene>
    <name evidence="2" type="ORF">AACH00_15420</name>
</gene>
<feature type="domain" description="Galactose oxidase-like Early set" evidence="1">
    <location>
        <begin position="487"/>
        <end position="578"/>
    </location>
</feature>
<protein>
    <submittedName>
        <fullName evidence="2">Galactose oxidase early set domain-containing protein</fullName>
    </submittedName>
</protein>
<name>A0ABU9CBB6_9BURK</name>
<dbReference type="PANTHER" id="PTHR32208:SF21">
    <property type="entry name" value="LOW QUALITY PROTEIN: ALDEHYDE OXIDASE GLOX-LIKE"/>
    <property type="match status" value="1"/>
</dbReference>
<dbReference type="Pfam" id="PF09118">
    <property type="entry name" value="GO-like_E_set"/>
    <property type="match status" value="1"/>
</dbReference>
<organism evidence="2 3">
    <name type="scientific">Ideonella margarita</name>
    <dbReference type="NCBI Taxonomy" id="2984191"/>
    <lineage>
        <taxon>Bacteria</taxon>
        <taxon>Pseudomonadati</taxon>
        <taxon>Pseudomonadota</taxon>
        <taxon>Betaproteobacteria</taxon>
        <taxon>Burkholderiales</taxon>
        <taxon>Sphaerotilaceae</taxon>
        <taxon>Ideonella</taxon>
    </lineage>
</organism>